<comment type="activity regulation">
    <text evidence="12">Na(+) is not transported, but it plays an essential structural role and its presence is essential for fluoride channel function.</text>
</comment>
<evidence type="ECO:0000313" key="13">
    <source>
        <dbReference type="EMBL" id="API61227.1"/>
    </source>
</evidence>
<dbReference type="PANTHER" id="PTHR28259:SF1">
    <property type="entry name" value="FLUORIDE EXPORT PROTEIN 1-RELATED"/>
    <property type="match status" value="1"/>
</dbReference>
<organism evidence="13 14">
    <name type="scientific">Tardibacter chloracetimidivorans</name>
    <dbReference type="NCBI Taxonomy" id="1921510"/>
    <lineage>
        <taxon>Bacteria</taxon>
        <taxon>Pseudomonadati</taxon>
        <taxon>Pseudomonadota</taxon>
        <taxon>Alphaproteobacteria</taxon>
        <taxon>Sphingomonadales</taxon>
        <taxon>Sphingomonadaceae</taxon>
        <taxon>Tardibacter</taxon>
    </lineage>
</organism>
<feature type="transmembrane region" description="Helical" evidence="12">
    <location>
        <begin position="92"/>
        <end position="113"/>
    </location>
</feature>
<dbReference type="STRING" id="1921510.BSL82_16585"/>
<dbReference type="EMBL" id="CP018221">
    <property type="protein sequence ID" value="API61227.1"/>
    <property type="molecule type" value="Genomic_DNA"/>
</dbReference>
<evidence type="ECO:0000256" key="11">
    <source>
        <dbReference type="ARBA" id="ARBA00035585"/>
    </source>
</evidence>
<feature type="binding site" evidence="12">
    <location>
        <position position="70"/>
    </location>
    <ligand>
        <name>Na(+)</name>
        <dbReference type="ChEBI" id="CHEBI:29101"/>
        <note>structural</note>
    </ligand>
</feature>
<evidence type="ECO:0000256" key="9">
    <source>
        <dbReference type="ARBA" id="ARBA00023303"/>
    </source>
</evidence>
<dbReference type="GO" id="GO:0046872">
    <property type="term" value="F:metal ion binding"/>
    <property type="evidence" value="ECO:0007669"/>
    <property type="project" value="UniProtKB-KW"/>
</dbReference>
<evidence type="ECO:0000256" key="3">
    <source>
        <dbReference type="ARBA" id="ARBA00022519"/>
    </source>
</evidence>
<keyword evidence="12" id="KW-0813">Transport</keyword>
<feature type="binding site" evidence="12">
    <location>
        <position position="67"/>
    </location>
    <ligand>
        <name>Na(+)</name>
        <dbReference type="ChEBI" id="CHEBI:29101"/>
        <note>structural</note>
    </ligand>
</feature>
<dbReference type="GO" id="GO:0062054">
    <property type="term" value="F:fluoride channel activity"/>
    <property type="evidence" value="ECO:0007669"/>
    <property type="project" value="UniProtKB-UniRule"/>
</dbReference>
<comment type="subcellular location">
    <subcellularLocation>
        <location evidence="1 12">Cell membrane</location>
        <topology evidence="1 12">Multi-pass membrane protein</topology>
    </subcellularLocation>
</comment>
<evidence type="ECO:0000256" key="2">
    <source>
        <dbReference type="ARBA" id="ARBA00022475"/>
    </source>
</evidence>
<dbReference type="HAMAP" id="MF_00454">
    <property type="entry name" value="FluC"/>
    <property type="match status" value="1"/>
</dbReference>
<keyword evidence="6 12" id="KW-0915">Sodium</keyword>
<dbReference type="Proteomes" id="UP000182063">
    <property type="component" value="Chromosome"/>
</dbReference>
<evidence type="ECO:0000256" key="1">
    <source>
        <dbReference type="ARBA" id="ARBA00004651"/>
    </source>
</evidence>
<dbReference type="InterPro" id="IPR003691">
    <property type="entry name" value="FluC"/>
</dbReference>
<keyword evidence="14" id="KW-1185">Reference proteome</keyword>
<keyword evidence="9 12" id="KW-0407">Ion channel</keyword>
<evidence type="ECO:0000313" key="14">
    <source>
        <dbReference type="Proteomes" id="UP000182063"/>
    </source>
</evidence>
<gene>
    <name evidence="12" type="primary">fluC</name>
    <name evidence="12" type="synonym">crcB</name>
    <name evidence="13" type="ORF">BSL82_16585</name>
</gene>
<name>A0A1L4A016_9SPHN</name>
<dbReference type="KEGG" id="sphj:BSL82_16585"/>
<dbReference type="GO" id="GO:0140114">
    <property type="term" value="P:cellular detoxification of fluoride"/>
    <property type="evidence" value="ECO:0007669"/>
    <property type="project" value="UniProtKB-UniRule"/>
</dbReference>
<dbReference type="Pfam" id="PF02537">
    <property type="entry name" value="CRCB"/>
    <property type="match status" value="1"/>
</dbReference>
<dbReference type="PANTHER" id="PTHR28259">
    <property type="entry name" value="FLUORIDE EXPORT PROTEIN 1-RELATED"/>
    <property type="match status" value="1"/>
</dbReference>
<keyword evidence="12" id="KW-0479">Metal-binding</keyword>
<evidence type="ECO:0000256" key="5">
    <source>
        <dbReference type="ARBA" id="ARBA00022989"/>
    </source>
</evidence>
<dbReference type="GO" id="GO:0005886">
    <property type="term" value="C:plasma membrane"/>
    <property type="evidence" value="ECO:0007669"/>
    <property type="project" value="UniProtKB-SubCell"/>
</dbReference>
<evidence type="ECO:0000256" key="8">
    <source>
        <dbReference type="ARBA" id="ARBA00023136"/>
    </source>
</evidence>
<protein>
    <recommendedName>
        <fullName evidence="12">Fluoride-specific ion channel FluC</fullName>
    </recommendedName>
</protein>
<reference evidence="14" key="1">
    <citation type="submission" date="2016-11" db="EMBL/GenBank/DDBJ databases">
        <title>Complete Genome Sequence of alachlor-degrading Sphingomonas sp. strain JJ-A5.</title>
        <authorList>
            <person name="Lee H."/>
            <person name="Ka J.-O."/>
        </authorList>
    </citation>
    <scope>NUCLEOTIDE SEQUENCE [LARGE SCALE GENOMIC DNA]</scope>
    <source>
        <strain evidence="14">JJ-A5</strain>
    </source>
</reference>
<feature type="transmembrane region" description="Helical" evidence="12">
    <location>
        <begin position="26"/>
        <end position="47"/>
    </location>
</feature>
<keyword evidence="4 12" id="KW-0812">Transmembrane</keyword>
<accession>A0A1L4A016</accession>
<keyword evidence="7 12" id="KW-0406">Ion transport</keyword>
<evidence type="ECO:0000256" key="10">
    <source>
        <dbReference type="ARBA" id="ARBA00035120"/>
    </source>
</evidence>
<keyword evidence="3" id="KW-0997">Cell inner membrane</keyword>
<keyword evidence="5 12" id="KW-1133">Transmembrane helix</keyword>
<evidence type="ECO:0000256" key="4">
    <source>
        <dbReference type="ARBA" id="ARBA00022692"/>
    </source>
</evidence>
<comment type="function">
    <text evidence="12">Fluoride-specific ion channel. Important for reducing fluoride concentration in the cell, thus reducing its toxicity.</text>
</comment>
<keyword evidence="8 12" id="KW-0472">Membrane</keyword>
<evidence type="ECO:0000256" key="6">
    <source>
        <dbReference type="ARBA" id="ARBA00023053"/>
    </source>
</evidence>
<feature type="transmembrane region" description="Helical" evidence="12">
    <location>
        <begin position="59"/>
        <end position="80"/>
    </location>
</feature>
<dbReference type="AlphaFoldDB" id="A0A1L4A016"/>
<evidence type="ECO:0000256" key="12">
    <source>
        <dbReference type="HAMAP-Rule" id="MF_00454"/>
    </source>
</evidence>
<proteinExistence type="inferred from homology"/>
<evidence type="ECO:0000256" key="7">
    <source>
        <dbReference type="ARBA" id="ARBA00023065"/>
    </source>
</evidence>
<keyword evidence="2 12" id="KW-1003">Cell membrane</keyword>
<sequence length="117" mass="11930">MTGGGIGAGLRYLCGRWALALFGPGYPWGTLSVNIAGSLAMGLLAGVLARTGGSEQIRLFIGVGLLGGFTTFSAFSLELYEMLLRGALPTALAYATISITAGVAGLWIAIHLVRAAA</sequence>
<comment type="similarity">
    <text evidence="10 12">Belongs to the fluoride channel Fluc/FEX (TC 1.A.43) family.</text>
</comment>
<comment type="catalytic activity">
    <reaction evidence="11">
        <text>fluoride(in) = fluoride(out)</text>
        <dbReference type="Rhea" id="RHEA:76159"/>
        <dbReference type="ChEBI" id="CHEBI:17051"/>
    </reaction>
    <physiologicalReaction direction="left-to-right" evidence="11">
        <dbReference type="Rhea" id="RHEA:76160"/>
    </physiologicalReaction>
</comment>